<dbReference type="EMBL" id="JACCBD010000001">
    <property type="protein sequence ID" value="NYD25240.1"/>
    <property type="molecule type" value="Genomic_DNA"/>
</dbReference>
<feature type="compositionally biased region" description="Low complexity" evidence="2">
    <location>
        <begin position="359"/>
        <end position="392"/>
    </location>
</feature>
<dbReference type="NCBIfam" id="TIGR00350">
    <property type="entry name" value="lytR_cpsA_psr"/>
    <property type="match status" value="1"/>
</dbReference>
<proteinExistence type="inferred from homology"/>
<name>A0A852R8M0_9MICO</name>
<dbReference type="RefSeq" id="WP_185985776.1">
    <property type="nucleotide sequence ID" value="NZ_BAAALZ010000004.1"/>
</dbReference>
<dbReference type="PANTHER" id="PTHR33392:SF6">
    <property type="entry name" value="POLYISOPRENYL-TEICHOIC ACID--PEPTIDOGLYCAN TEICHOIC ACID TRANSFERASE TAGU"/>
    <property type="match status" value="1"/>
</dbReference>
<sequence>MARRTQPEQPRRSVVRHGRLSRSSSVKNFSRFLLTTLLVVAFSGVATAAYAVWGFVNSAKTVDLGGPSEAIGAGKQSIDGELTILLAGSDTRAGQGYDDGEEGELNDVNLLLHVSADHKNATVVSFPRDLMVPIPSCPSEDGEEDFYPAMSEQQLNTAMGYGGLPCVARTISELTGMDIPYAAMITFDGVVGISEAVGGVEVCLTEPLVDPKTDLDLPAGMNTLEGWDALQFLRTRYGVGDGSDISRINNQQVFMSSLMRKLKSAETLSDPFKVWNLAKAAVDNMLLSESMKSMQFMQAAAGTVRDIDLGNINFVQYPTVDHPYQSGRLLPNSELAAVLMETLQSGAAFDVTGTGGAVATPDDATTETPETPATEAPATETPATPEGEAPATNGSTPTEGGDRVQLPPEITGLKPDVETCSVGRTNY</sequence>
<protein>
    <submittedName>
        <fullName evidence="4">LCP family protein required for cell wall assembly</fullName>
    </submittedName>
</protein>
<evidence type="ECO:0000256" key="1">
    <source>
        <dbReference type="ARBA" id="ARBA00006068"/>
    </source>
</evidence>
<dbReference type="InterPro" id="IPR004474">
    <property type="entry name" value="LytR_CpsA_psr"/>
</dbReference>
<evidence type="ECO:0000256" key="2">
    <source>
        <dbReference type="SAM" id="MobiDB-lite"/>
    </source>
</evidence>
<evidence type="ECO:0000313" key="4">
    <source>
        <dbReference type="EMBL" id="NYD25240.1"/>
    </source>
</evidence>
<organism evidence="4 5">
    <name type="scientific">Leucobacter aridicollis</name>
    <dbReference type="NCBI Taxonomy" id="283878"/>
    <lineage>
        <taxon>Bacteria</taxon>
        <taxon>Bacillati</taxon>
        <taxon>Actinomycetota</taxon>
        <taxon>Actinomycetes</taxon>
        <taxon>Micrococcales</taxon>
        <taxon>Microbacteriaceae</taxon>
        <taxon>Leucobacter</taxon>
    </lineage>
</organism>
<dbReference type="PANTHER" id="PTHR33392">
    <property type="entry name" value="POLYISOPRENYL-TEICHOIC ACID--PEPTIDOGLYCAN TEICHOIC ACID TRANSFERASE TAGU"/>
    <property type="match status" value="1"/>
</dbReference>
<dbReference type="AlphaFoldDB" id="A0A852R8M0"/>
<feature type="region of interest" description="Disordered" evidence="2">
    <location>
        <begin position="354"/>
        <end position="427"/>
    </location>
</feature>
<dbReference type="Pfam" id="PF03816">
    <property type="entry name" value="LytR_cpsA_psr"/>
    <property type="match status" value="1"/>
</dbReference>
<comment type="caution">
    <text evidence="4">The sequence shown here is derived from an EMBL/GenBank/DDBJ whole genome shotgun (WGS) entry which is preliminary data.</text>
</comment>
<reference evidence="4 5" key="1">
    <citation type="submission" date="2020-07" db="EMBL/GenBank/DDBJ databases">
        <title>Sequencing the genomes of 1000 actinobacteria strains.</title>
        <authorList>
            <person name="Klenk H.-P."/>
        </authorList>
    </citation>
    <scope>NUCLEOTIDE SEQUENCE [LARGE SCALE GENOMIC DNA]</scope>
    <source>
        <strain evidence="4 5">DSM 17380</strain>
    </source>
</reference>
<evidence type="ECO:0000259" key="3">
    <source>
        <dbReference type="Pfam" id="PF03816"/>
    </source>
</evidence>
<dbReference type="Proteomes" id="UP000586095">
    <property type="component" value="Unassembled WGS sequence"/>
</dbReference>
<gene>
    <name evidence="4" type="ORF">BJ960_000043</name>
</gene>
<feature type="domain" description="Cell envelope-related transcriptional attenuator" evidence="3">
    <location>
        <begin position="106"/>
        <end position="263"/>
    </location>
</feature>
<dbReference type="InterPro" id="IPR050922">
    <property type="entry name" value="LytR/CpsA/Psr_CW_biosynth"/>
</dbReference>
<keyword evidence="5" id="KW-1185">Reference proteome</keyword>
<evidence type="ECO:0000313" key="5">
    <source>
        <dbReference type="Proteomes" id="UP000586095"/>
    </source>
</evidence>
<accession>A0A852R8M0</accession>
<dbReference type="Gene3D" id="3.40.630.190">
    <property type="entry name" value="LCP protein"/>
    <property type="match status" value="1"/>
</dbReference>
<comment type="similarity">
    <text evidence="1">Belongs to the LytR/CpsA/Psr (LCP) family.</text>
</comment>